<organism evidence="6 7">
    <name type="scientific">Paenibacillus amylolyticus</name>
    <dbReference type="NCBI Taxonomy" id="1451"/>
    <lineage>
        <taxon>Bacteria</taxon>
        <taxon>Bacillati</taxon>
        <taxon>Bacillota</taxon>
        <taxon>Bacilli</taxon>
        <taxon>Bacillales</taxon>
        <taxon>Paenibacillaceae</taxon>
        <taxon>Paenibacillus</taxon>
    </lineage>
</organism>
<evidence type="ECO:0008006" key="8">
    <source>
        <dbReference type="Google" id="ProtNLM"/>
    </source>
</evidence>
<dbReference type="PANTHER" id="PTHR43498:SF1">
    <property type="entry name" value="COB--COM HETERODISULFIDE REDUCTASE IRON-SULFUR SUBUNIT A"/>
    <property type="match status" value="1"/>
</dbReference>
<evidence type="ECO:0000256" key="4">
    <source>
        <dbReference type="ARBA" id="ARBA00023004"/>
    </source>
</evidence>
<reference evidence="6" key="1">
    <citation type="submission" date="2023-07" db="EMBL/GenBank/DDBJ databases">
        <title>Sorghum-associated microbial communities from plants grown in Nebraska, USA.</title>
        <authorList>
            <person name="Schachtman D."/>
        </authorList>
    </citation>
    <scope>NUCLEOTIDE SEQUENCE</scope>
    <source>
        <strain evidence="6">BE80</strain>
    </source>
</reference>
<evidence type="ECO:0000256" key="1">
    <source>
        <dbReference type="ARBA" id="ARBA00022485"/>
    </source>
</evidence>
<dbReference type="GO" id="GO:0016491">
    <property type="term" value="F:oxidoreductase activity"/>
    <property type="evidence" value="ECO:0007669"/>
    <property type="project" value="UniProtKB-KW"/>
</dbReference>
<keyword evidence="5" id="KW-0411">Iron-sulfur</keyword>
<dbReference type="GO" id="GO:0051539">
    <property type="term" value="F:4 iron, 4 sulfur cluster binding"/>
    <property type="evidence" value="ECO:0007669"/>
    <property type="project" value="UniProtKB-KW"/>
</dbReference>
<name>A0AAP5LLZ7_PAEAM</name>
<evidence type="ECO:0000313" key="6">
    <source>
        <dbReference type="EMBL" id="MDR6723952.1"/>
    </source>
</evidence>
<gene>
    <name evidence="6" type="ORF">J2W91_002414</name>
</gene>
<dbReference type="EMBL" id="JAVDTR010000006">
    <property type="protein sequence ID" value="MDR6723952.1"/>
    <property type="molecule type" value="Genomic_DNA"/>
</dbReference>
<sequence>MGKSKKGRLALIAAAVFIVVCSAAYGAFYIWNKNYKFNNNYVWQPLEAVQSTTELADSYDVIVAGTDPEGIAAALSAARNGMTVLLTEARDRKMLGGLMTEGGLNTLDLNYSPDQPQWLSSLRQADFLNKGIFQEWFDQIEGSSFDTHTAANVFYQMIRSEPNIDLLMHVKHMEPLTESASGDQKTITGMNITTEEGTTVQIAARSIIDATQDADIAAAAGVPYSIGRQDIGDGKSKMVSTLVFKLSGVTDAVWQKFRDREGTGVDKMSAWGYGDARNYESTDPERVKIRSLNIGRQNDDTILINTMQIFGVDPLDPDSVQEGLRIGREEAPRIVDYLQKNYPEFAGLQYEGTADELYVRESRHIYGEYRLTLADLMENRDHWDAIAYGSYDIDIQSTSAGLPGTIMMSPIQYGVPFRALVPLNVDGLLVVGRAASYDTIPHGSARVVPLGMATGEAAGAAVKLADLHQETFRELSASQERATELRTMLEKQGMDLSMQPFEQPDYMKHKDYRGLLAAASMYMTSGNYNNDGWDLDVAMNPERFLSKLKRMQAMFPSSYPGQATEAIANITNPASTPLSLNQAAYMIWLMIKPVGASIAPEQAIAELQRENLISDATLEGIADQNELTNGDAYMLLRDVVEYHSDKVFE</sequence>
<evidence type="ECO:0000256" key="2">
    <source>
        <dbReference type="ARBA" id="ARBA00022723"/>
    </source>
</evidence>
<evidence type="ECO:0000256" key="5">
    <source>
        <dbReference type="ARBA" id="ARBA00023014"/>
    </source>
</evidence>
<dbReference type="AlphaFoldDB" id="A0AAP5LLZ7"/>
<evidence type="ECO:0000256" key="3">
    <source>
        <dbReference type="ARBA" id="ARBA00023002"/>
    </source>
</evidence>
<dbReference type="GO" id="GO:0046872">
    <property type="term" value="F:metal ion binding"/>
    <property type="evidence" value="ECO:0007669"/>
    <property type="project" value="UniProtKB-KW"/>
</dbReference>
<keyword evidence="1" id="KW-0004">4Fe-4S</keyword>
<protein>
    <recommendedName>
        <fullName evidence="8">FAD-dependent oxidoreductase</fullName>
    </recommendedName>
</protein>
<keyword evidence="4" id="KW-0408">Iron</keyword>
<evidence type="ECO:0000313" key="7">
    <source>
        <dbReference type="Proteomes" id="UP001254832"/>
    </source>
</evidence>
<dbReference type="Gene3D" id="3.50.50.60">
    <property type="entry name" value="FAD/NAD(P)-binding domain"/>
    <property type="match status" value="1"/>
</dbReference>
<accession>A0AAP5LLZ7</accession>
<dbReference type="Proteomes" id="UP001254832">
    <property type="component" value="Unassembled WGS sequence"/>
</dbReference>
<dbReference type="Pfam" id="PF12831">
    <property type="entry name" value="FAD_oxidored"/>
    <property type="match status" value="1"/>
</dbReference>
<keyword evidence="3" id="KW-0560">Oxidoreductase</keyword>
<dbReference type="PANTHER" id="PTHR43498">
    <property type="entry name" value="FERREDOXIN:COB-COM HETERODISULFIDE REDUCTASE SUBUNIT A"/>
    <property type="match status" value="1"/>
</dbReference>
<comment type="caution">
    <text evidence="6">The sequence shown here is derived from an EMBL/GenBank/DDBJ whole genome shotgun (WGS) entry which is preliminary data.</text>
</comment>
<dbReference type="InterPro" id="IPR039650">
    <property type="entry name" value="HdrA-like"/>
</dbReference>
<dbReference type="InterPro" id="IPR036188">
    <property type="entry name" value="FAD/NAD-bd_sf"/>
</dbReference>
<dbReference type="RefSeq" id="WP_310139644.1">
    <property type="nucleotide sequence ID" value="NZ_JAVDTR010000006.1"/>
</dbReference>
<dbReference type="SUPFAM" id="SSF51905">
    <property type="entry name" value="FAD/NAD(P)-binding domain"/>
    <property type="match status" value="1"/>
</dbReference>
<keyword evidence="2" id="KW-0479">Metal-binding</keyword>
<proteinExistence type="predicted"/>